<evidence type="ECO:0000313" key="2">
    <source>
        <dbReference type="EMBL" id="GJS67069.1"/>
    </source>
</evidence>
<sequence>MRVPKVSNFATNKLLLFHPFSIEGASRIWLDKEPPRSISNWDDSCIQIHQPDFSLPSKTTNLRNEITRFQQRTKDMIPSKCSRQKTQATAPAPAPVKAVELTDYVVVDFDPDPESRLIFSGMSSLRPDTSRYSAITLTLRKQSIDVIDMACEEYSQKCLGLADRFRICPAYNPFYYDPEGDILILEAILNSEPQPPLPNHKQYIPEGINPNFVPTRILCEKRTNHRHPTSKIRVLGLARYNCVPKKGKITVVINEENEVDSTRLVTLARQFNDVCEIAPMGSNLLQEILTSKLLILKEPRTSHRSSVQTGKTPYEKLNDPKENEMKVNPLDTLNMVMTYSEWEILEPRVCRLLQNNHAGVCTRQEALDILGKLATMAHRGTNHGAEPHSQKDLDSGSSGPTTYKDPKSLSKIFDMWGFALKGPFPSINENKYIPRGSRLYVTTVEAKERSPPMMPDLQDIINMGVTHRLTTAYSPQTRGSGITNRVLEKNPCTYIGMKTVPPGRTKQDDALLAFPAQLSKTTHRDLTLTSMIMRRVHANIPIELSAKATGCQ</sequence>
<feature type="compositionally biased region" description="Basic and acidic residues" evidence="1">
    <location>
        <begin position="385"/>
        <end position="394"/>
    </location>
</feature>
<evidence type="ECO:0000256" key="1">
    <source>
        <dbReference type="SAM" id="MobiDB-lite"/>
    </source>
</evidence>
<accession>A0ABQ4XNV3</accession>
<proteinExistence type="predicted"/>
<gene>
    <name evidence="2" type="ORF">Tco_0681633</name>
</gene>
<dbReference type="EMBL" id="BQNB010009692">
    <property type="protein sequence ID" value="GJS67069.1"/>
    <property type="molecule type" value="Genomic_DNA"/>
</dbReference>
<keyword evidence="3" id="KW-1185">Reference proteome</keyword>
<organism evidence="2 3">
    <name type="scientific">Tanacetum coccineum</name>
    <dbReference type="NCBI Taxonomy" id="301880"/>
    <lineage>
        <taxon>Eukaryota</taxon>
        <taxon>Viridiplantae</taxon>
        <taxon>Streptophyta</taxon>
        <taxon>Embryophyta</taxon>
        <taxon>Tracheophyta</taxon>
        <taxon>Spermatophyta</taxon>
        <taxon>Magnoliopsida</taxon>
        <taxon>eudicotyledons</taxon>
        <taxon>Gunneridae</taxon>
        <taxon>Pentapetalae</taxon>
        <taxon>asterids</taxon>
        <taxon>campanulids</taxon>
        <taxon>Asterales</taxon>
        <taxon>Asteraceae</taxon>
        <taxon>Asteroideae</taxon>
        <taxon>Anthemideae</taxon>
        <taxon>Anthemidinae</taxon>
        <taxon>Tanacetum</taxon>
    </lineage>
</organism>
<name>A0ABQ4XNV3_9ASTR</name>
<reference evidence="2" key="1">
    <citation type="journal article" date="2022" name="Int. J. Mol. Sci.">
        <title>Draft Genome of Tanacetum Coccineum: Genomic Comparison of Closely Related Tanacetum-Family Plants.</title>
        <authorList>
            <person name="Yamashiro T."/>
            <person name="Shiraishi A."/>
            <person name="Nakayama K."/>
            <person name="Satake H."/>
        </authorList>
    </citation>
    <scope>NUCLEOTIDE SEQUENCE</scope>
</reference>
<feature type="region of interest" description="Disordered" evidence="1">
    <location>
        <begin position="379"/>
        <end position="404"/>
    </location>
</feature>
<comment type="caution">
    <text evidence="2">The sequence shown here is derived from an EMBL/GenBank/DDBJ whole genome shotgun (WGS) entry which is preliminary data.</text>
</comment>
<evidence type="ECO:0000313" key="3">
    <source>
        <dbReference type="Proteomes" id="UP001151760"/>
    </source>
</evidence>
<protein>
    <submittedName>
        <fullName evidence="2">Uncharacterized protein</fullName>
    </submittedName>
</protein>
<dbReference type="Proteomes" id="UP001151760">
    <property type="component" value="Unassembled WGS sequence"/>
</dbReference>
<reference evidence="2" key="2">
    <citation type="submission" date="2022-01" db="EMBL/GenBank/DDBJ databases">
        <authorList>
            <person name="Yamashiro T."/>
            <person name="Shiraishi A."/>
            <person name="Satake H."/>
            <person name="Nakayama K."/>
        </authorList>
    </citation>
    <scope>NUCLEOTIDE SEQUENCE</scope>
</reference>